<organism evidence="1">
    <name type="scientific">Streptomyces haneummycinicus</name>
    <dbReference type="NCBI Taxonomy" id="3074435"/>
    <lineage>
        <taxon>Bacteria</taxon>
        <taxon>Bacillati</taxon>
        <taxon>Actinomycetota</taxon>
        <taxon>Actinomycetes</taxon>
        <taxon>Kitasatosporales</taxon>
        <taxon>Streptomycetaceae</taxon>
        <taxon>Streptomyces</taxon>
    </lineage>
</organism>
<proteinExistence type="predicted"/>
<gene>
    <name evidence="1" type="ORF">SHKM778_80580</name>
</gene>
<evidence type="ECO:0000313" key="1">
    <source>
        <dbReference type="EMBL" id="BFO21670.1"/>
    </source>
</evidence>
<dbReference type="AlphaFoldDB" id="A0AAT9HX16"/>
<accession>A0AAT9HX16</accession>
<protein>
    <submittedName>
        <fullName evidence="1">Uncharacterized protein</fullName>
    </submittedName>
</protein>
<dbReference type="EMBL" id="AP035768">
    <property type="protein sequence ID" value="BFO21670.1"/>
    <property type="molecule type" value="Genomic_DNA"/>
</dbReference>
<reference evidence="1" key="2">
    <citation type="submission" date="2024-07" db="EMBL/GenBank/DDBJ databases">
        <title>Streptomyces haneummycinica sp. nov., a new antibiotic-producing actinobacterium isolated from marine sediment.</title>
        <authorList>
            <person name="Uemura M."/>
            <person name="Hamada M."/>
            <person name="Hirano S."/>
            <person name="Kobayashi K."/>
            <person name="Ohshiro T."/>
            <person name="Kobayashi T."/>
            <person name="Terahara T."/>
        </authorList>
    </citation>
    <scope>NUCLEOTIDE SEQUENCE</scope>
    <source>
        <strain evidence="1">KM77-8</strain>
    </source>
</reference>
<sequence length="107" mass="12256">MAEPRVTRDLYNVRLRPTEAAAAPLTDEEEQRFRAVLFSELGNEIADHGSARFPAYTPEDRRRLVDVAHRLTAHWGRQVFVEAEDLTRLRLYLAGHGERTRTLPTGT</sequence>
<name>A0AAT9HX16_9ACTN</name>
<reference evidence="1" key="1">
    <citation type="submission" date="2024-06" db="EMBL/GenBank/DDBJ databases">
        <authorList>
            <consortium name="consrtm"/>
            <person name="Uemura M."/>
            <person name="Terahara T."/>
        </authorList>
    </citation>
    <scope>NUCLEOTIDE SEQUENCE</scope>
    <source>
        <strain evidence="1">KM77-8</strain>
    </source>
</reference>